<dbReference type="EMBL" id="CM037013">
    <property type="protein sequence ID" value="KAH7688175.1"/>
    <property type="molecule type" value="Genomic_DNA"/>
</dbReference>
<evidence type="ECO:0000313" key="1">
    <source>
        <dbReference type="EMBL" id="KAH7688175.1"/>
    </source>
</evidence>
<comment type="caution">
    <text evidence="1">The sequence shown here is derived from an EMBL/GenBank/DDBJ whole genome shotgun (WGS) entry which is preliminary data.</text>
</comment>
<accession>A0ACB7WJ70</accession>
<protein>
    <submittedName>
        <fullName evidence="1">Ran binding protein zinc finger-like protein</fullName>
    </submittedName>
</protein>
<gene>
    <name evidence="1" type="ORF">IHE45_03G015600</name>
</gene>
<proteinExistence type="predicted"/>
<name>A0ACB7WJ70_DIOAL</name>
<evidence type="ECO:0000313" key="2">
    <source>
        <dbReference type="Proteomes" id="UP000827976"/>
    </source>
</evidence>
<dbReference type="Proteomes" id="UP000827976">
    <property type="component" value="Chromosome 3"/>
</dbReference>
<keyword evidence="2" id="KW-1185">Reference proteome</keyword>
<reference evidence="2" key="1">
    <citation type="journal article" date="2022" name="Nat. Commun.">
        <title>Chromosome evolution and the genetic basis of agronomically important traits in greater yam.</title>
        <authorList>
            <person name="Bredeson J.V."/>
            <person name="Lyons J.B."/>
            <person name="Oniyinde I.O."/>
            <person name="Okereke N.R."/>
            <person name="Kolade O."/>
            <person name="Nnabue I."/>
            <person name="Nwadili C.O."/>
            <person name="Hribova E."/>
            <person name="Parker M."/>
            <person name="Nwogha J."/>
            <person name="Shu S."/>
            <person name="Carlson J."/>
            <person name="Kariba R."/>
            <person name="Muthemba S."/>
            <person name="Knop K."/>
            <person name="Barton G.J."/>
            <person name="Sherwood A.V."/>
            <person name="Lopez-Montes A."/>
            <person name="Asiedu R."/>
            <person name="Jamnadass R."/>
            <person name="Muchugi A."/>
            <person name="Goodstein D."/>
            <person name="Egesi C.N."/>
            <person name="Featherston J."/>
            <person name="Asfaw A."/>
            <person name="Simpson G.G."/>
            <person name="Dolezel J."/>
            <person name="Hendre P.S."/>
            <person name="Van Deynze A."/>
            <person name="Kumar P.L."/>
            <person name="Obidiegwu J.E."/>
            <person name="Bhattacharjee R."/>
            <person name="Rokhsar D.S."/>
        </authorList>
    </citation>
    <scope>NUCLEOTIDE SEQUENCE [LARGE SCALE GENOMIC DNA]</scope>
    <source>
        <strain evidence="2">cv. TDa95/00328</strain>
    </source>
</reference>
<sequence>MDALNKVLDIKPLKKPREDEALKTLEMIAKQVQPIMRHRKWRVRLLSEFCHPRLLGLNINKGREVRIRLRAFNNDLAFLPFEQVLDTMLHELCHIEIGPHNAEFYKLWDELRKECDELVAKGITGSGQGFDGHGRRLGGYTRQVSLPPLRQAAMNAAEKRRCVGALLPSGPKKLGGDNYIMSALSPIQAAAMAAERRMQDELWCGSGSYDDPVVIESKDGMLENHTARELGESSKISDRVKEVENSMPVVSRVNEKTENSLQPGISSVPSASRQPVCDDPPSNLSTNDVIDMTMWECGLCTLLNKPLAPICEACGTQRPKIITAKFKTWFCKFCTLENDIKFERCAACDQWRFSYGSPVSASAFNYGT</sequence>
<organism evidence="1 2">
    <name type="scientific">Dioscorea alata</name>
    <name type="common">Purple yam</name>
    <dbReference type="NCBI Taxonomy" id="55571"/>
    <lineage>
        <taxon>Eukaryota</taxon>
        <taxon>Viridiplantae</taxon>
        <taxon>Streptophyta</taxon>
        <taxon>Embryophyta</taxon>
        <taxon>Tracheophyta</taxon>
        <taxon>Spermatophyta</taxon>
        <taxon>Magnoliopsida</taxon>
        <taxon>Liliopsida</taxon>
        <taxon>Dioscoreales</taxon>
        <taxon>Dioscoreaceae</taxon>
        <taxon>Dioscorea</taxon>
    </lineage>
</organism>